<dbReference type="STRING" id="995062.SAMN04489718_4118"/>
<evidence type="ECO:0000313" key="1">
    <source>
        <dbReference type="EMBL" id="SDR20374.1"/>
    </source>
</evidence>
<dbReference type="EMBL" id="FNKO01000002">
    <property type="protein sequence ID" value="SDR20374.1"/>
    <property type="molecule type" value="Genomic_DNA"/>
</dbReference>
<evidence type="ECO:0000313" key="2">
    <source>
        <dbReference type="Proteomes" id="UP000199301"/>
    </source>
</evidence>
<gene>
    <name evidence="1" type="ORF">SAMN04489718_4118</name>
</gene>
<sequence length="124" mass="14141">MRLGYTLEEAPAPGVSPGRDVRVASRELDAHGDWERLREGLHAWAVEELTRRRCEFGLYIAEFGTWLAEGDPGYYLRESYFVWSGDEVFTTHVEDSGINVEGVRVLTAQADSYHDLRRRKAHAS</sequence>
<protein>
    <submittedName>
        <fullName evidence="1">Uncharacterized protein</fullName>
    </submittedName>
</protein>
<reference evidence="2" key="1">
    <citation type="submission" date="2016-10" db="EMBL/GenBank/DDBJ databases">
        <authorList>
            <person name="Varghese N."/>
            <person name="Submissions S."/>
        </authorList>
    </citation>
    <scope>NUCLEOTIDE SEQUENCE [LARGE SCALE GENOMIC DNA]</scope>
    <source>
        <strain evidence="2">DSM 45459</strain>
    </source>
</reference>
<organism evidence="1 2">
    <name type="scientific">Actinopolyspora saharensis</name>
    <dbReference type="NCBI Taxonomy" id="995062"/>
    <lineage>
        <taxon>Bacteria</taxon>
        <taxon>Bacillati</taxon>
        <taxon>Actinomycetota</taxon>
        <taxon>Actinomycetes</taxon>
        <taxon>Actinopolysporales</taxon>
        <taxon>Actinopolysporaceae</taxon>
        <taxon>Actinopolyspora</taxon>
    </lineage>
</organism>
<proteinExistence type="predicted"/>
<name>A0A1H1H4M7_9ACTN</name>
<dbReference type="RefSeq" id="WP_092528094.1">
    <property type="nucleotide sequence ID" value="NZ_FNKO01000002.1"/>
</dbReference>
<dbReference type="AlphaFoldDB" id="A0A1H1H4M7"/>
<dbReference type="OrthoDB" id="5185246at2"/>
<keyword evidence="2" id="KW-1185">Reference proteome</keyword>
<dbReference type="Proteomes" id="UP000199301">
    <property type="component" value="Unassembled WGS sequence"/>
</dbReference>
<accession>A0A1H1H4M7</accession>